<sequence>MPRSRSQKYTIFCVIPSHSETSFYVKVKPSITVGELKGEIVKKKPHILGGIDTDELKLYRVDIADEENVIRDTVQNLSGNSTATLIRPAWPLLDVYPTTPPKKKIHIVVVSPSAGFADIVPYLHPDETPLPSLDQSPDLGASPDLFIVRSKIDEFLAQLRPKIKKFLESPRLPNWSPPEGASEEAQTFYQELAIPLIKGSGKTRILFEGLCHKWGFYFVAAQGLDRIGSRDLEAMTQRMSRSRGWIEDIFRASNPSRANDINEGIAFNRIWRVLIARWTIFQAFIDVARSCYDGKLPYHIKHDWLLFQTLPLVLVDNRDPFVAFISTCLPNVDDEVLDSLDKITPEKVLGHDFDSQHDRFFYVLDEVQVAGRKYDSCFLNASGQKARPVLRPIIRKMTEITSIGVIVSGTGFSLDNFKDILTSGISKASGKEDDWIVQYRTGDFILQESQLSYIHRGEELLQGNWNQEGPSSPHKILNAYIKALSNFDPIDAAITLLDSEPSILPLTIPTFEWEKIDKEPGLLDILAKSIYDLLTRGVYPLWFPDHKSLVEYGLGRFPTEDAVEIIEPLAIISLIRHFESKGKTLTGNILANLQVNKGTAFEEVILWAMTRLLQNRIKLKDILEFKGPVPEWAHCTAQIISGSPNGFVDFDIINEQPVSPGTGTAFYGDGVEWVKFWLEEGEAGWCLPDRYMGPDLMARVRLSNGEIMLLVIQVKCRRSGNVKTLAGDVTGDAIQSLIPHRWYCSTVCKTLSSTVPV</sequence>
<feature type="non-terminal residue" evidence="1">
    <location>
        <position position="757"/>
    </location>
</feature>
<comment type="caution">
    <text evidence="1">The sequence shown here is derived from an EMBL/GenBank/DDBJ whole genome shotgun (WGS) entry which is preliminary data.</text>
</comment>
<evidence type="ECO:0000313" key="1">
    <source>
        <dbReference type="EMBL" id="CAG8615906.1"/>
    </source>
</evidence>
<dbReference type="Proteomes" id="UP000789525">
    <property type="component" value="Unassembled WGS sequence"/>
</dbReference>
<proteinExistence type="predicted"/>
<accession>A0ACA9MXJ4</accession>
<protein>
    <submittedName>
        <fullName evidence="1">3695_t:CDS:1</fullName>
    </submittedName>
</protein>
<evidence type="ECO:0000313" key="2">
    <source>
        <dbReference type="Proteomes" id="UP000789525"/>
    </source>
</evidence>
<keyword evidence="2" id="KW-1185">Reference proteome</keyword>
<gene>
    <name evidence="1" type="ORF">ACOLOM_LOCUS7165</name>
</gene>
<name>A0ACA9MXJ4_9GLOM</name>
<dbReference type="EMBL" id="CAJVPT010016031">
    <property type="protein sequence ID" value="CAG8615906.1"/>
    <property type="molecule type" value="Genomic_DNA"/>
</dbReference>
<organism evidence="1 2">
    <name type="scientific">Acaulospora colombiana</name>
    <dbReference type="NCBI Taxonomy" id="27376"/>
    <lineage>
        <taxon>Eukaryota</taxon>
        <taxon>Fungi</taxon>
        <taxon>Fungi incertae sedis</taxon>
        <taxon>Mucoromycota</taxon>
        <taxon>Glomeromycotina</taxon>
        <taxon>Glomeromycetes</taxon>
        <taxon>Diversisporales</taxon>
        <taxon>Acaulosporaceae</taxon>
        <taxon>Acaulospora</taxon>
    </lineage>
</organism>
<reference evidence="1" key="1">
    <citation type="submission" date="2021-06" db="EMBL/GenBank/DDBJ databases">
        <authorList>
            <person name="Kallberg Y."/>
            <person name="Tangrot J."/>
            <person name="Rosling A."/>
        </authorList>
    </citation>
    <scope>NUCLEOTIDE SEQUENCE</scope>
    <source>
        <strain evidence="1">CL356</strain>
    </source>
</reference>